<feature type="domain" description="Conserved oligomeric complex COG6 N-terminal" evidence="12">
    <location>
        <begin position="55"/>
        <end position="166"/>
    </location>
</feature>
<organism evidence="14 15">
    <name type="scientific">Lepraria neglecta</name>
    <dbReference type="NCBI Taxonomy" id="209136"/>
    <lineage>
        <taxon>Eukaryota</taxon>
        <taxon>Fungi</taxon>
        <taxon>Dikarya</taxon>
        <taxon>Ascomycota</taxon>
        <taxon>Pezizomycotina</taxon>
        <taxon>Lecanoromycetes</taxon>
        <taxon>OSLEUM clade</taxon>
        <taxon>Lecanoromycetidae</taxon>
        <taxon>Lecanorales</taxon>
        <taxon>Lecanorineae</taxon>
        <taxon>Stereocaulaceae</taxon>
        <taxon>Lepraria</taxon>
    </lineage>
</organism>
<dbReference type="PANTHER" id="PTHR21506:SF0">
    <property type="entry name" value="CONSERVED OLIGOMERIC GOLGI COMPLEX SUBUNIT 6"/>
    <property type="match status" value="1"/>
</dbReference>
<dbReference type="Proteomes" id="UP001276659">
    <property type="component" value="Unassembled WGS sequence"/>
</dbReference>
<keyword evidence="5 10" id="KW-0653">Protein transport</keyword>
<evidence type="ECO:0000256" key="7">
    <source>
        <dbReference type="ARBA" id="ARBA00023136"/>
    </source>
</evidence>
<dbReference type="PANTHER" id="PTHR21506">
    <property type="entry name" value="COMPONENT OF OLIGOMERIC GOLGI COMPLEX 6"/>
    <property type="match status" value="1"/>
</dbReference>
<dbReference type="GO" id="GO:0015031">
    <property type="term" value="P:protein transport"/>
    <property type="evidence" value="ECO:0007669"/>
    <property type="project" value="UniProtKB-KW"/>
</dbReference>
<protein>
    <recommendedName>
        <fullName evidence="3 10">Conserved oligomeric Golgi complex subunit 6</fullName>
        <shortName evidence="10">COG complex subunit 6</shortName>
    </recommendedName>
    <alternativeName>
        <fullName evidence="8 10">Component of oligomeric Golgi complex 6</fullName>
    </alternativeName>
</protein>
<sequence>MANVQGYVNDLSETFDHKLAVASAPQKSNALSNKISTVLSASYADSEIREALRTLDEKSIKNSAETRRKLRLDVQKEVIERNGDIIKDFGHVAEQLKRIGTTINSLNKCCEDMGEHIAAARQENAPVLEEASTLLGQKQELETKKQLLDAFNKHFIISEEELLVLMTTSEKVDEHFFAILKRVKQIYVDCQVLLGTENQRLGLELMDQSSRNLNTGYQKLYRWVQKEFKNLNLENPQISSIIRRALRALAERPSLFQSCLDYFAEARERVLTDAFYAALTGSSTENDQIPMTKPIEFHAHDPLRYVGDMLAWTHSATVSEREALESLFISEGDEISKGFQAGRKAEPWSAADGEVFDGLKVLGHLVNRNVAGVSRALRQRVEQVIQNHEDPVLLYKIANLVNFYRITFAKLLGADSSLLETLSSLEDSSLRQFRTVMSDTATSIQTDLTILPSDLRIPDFLDEALTQFAALMKSYDSSLTPASSRTADFEPILSQALNPFLTACEKLAKETEEPVTSIFLANCILAAKTTLSTYDFVQPRISDLDEQLASLSSTLTEYQHAFFLHTSGLHPLLVALASLDDSPDSLLKVPTLPTFQQQPLRDASQTLDDFLPSALMDAIQNLRGLSSMKLAQEITVAAAERFCEDFEFVEGRLGRVDELREEKGTEEEDGEGESDEEGAKEGEEGEDGEKEEGEGEKKDEVPLRSLFPRTSGEIRVLLS</sequence>
<name>A0AAD9Z8S2_9LECA</name>
<keyword evidence="7 10" id="KW-0472">Membrane</keyword>
<evidence type="ECO:0000256" key="4">
    <source>
        <dbReference type="ARBA" id="ARBA00022448"/>
    </source>
</evidence>
<comment type="function">
    <text evidence="10">Acts as component of the peripheral membrane COG complex that is involved in intra-Golgi protein trafficking. COG is located at the cis-Golgi, and regulates tethering of retrograde intra-Golgi vesicles and possibly a number of other membrane trafficking events.</text>
</comment>
<dbReference type="GO" id="GO:0006891">
    <property type="term" value="P:intra-Golgi vesicle-mediated transport"/>
    <property type="evidence" value="ECO:0007669"/>
    <property type="project" value="UniProtKB-UniRule"/>
</dbReference>
<dbReference type="GO" id="GO:0017119">
    <property type="term" value="C:Golgi transport complex"/>
    <property type="evidence" value="ECO:0007669"/>
    <property type="project" value="UniProtKB-UniRule"/>
</dbReference>
<evidence type="ECO:0000259" key="12">
    <source>
        <dbReference type="Pfam" id="PF06419"/>
    </source>
</evidence>
<proteinExistence type="inferred from homology"/>
<evidence type="ECO:0000256" key="1">
    <source>
        <dbReference type="ARBA" id="ARBA00004395"/>
    </source>
</evidence>
<keyword evidence="15" id="KW-1185">Reference proteome</keyword>
<comment type="similarity">
    <text evidence="2 10">Belongs to the COG6 family.</text>
</comment>
<comment type="function">
    <text evidence="9">Acts as a component of the peripheral membrane COG complex that is involved in intra-Golgi protein trafficking. COG is located at the cis-Golgi, and regulates tethering of retrograde intra-Golgi vesicles and possibly a number of other membrane trafficking events.</text>
</comment>
<evidence type="ECO:0000313" key="15">
    <source>
        <dbReference type="Proteomes" id="UP001276659"/>
    </source>
</evidence>
<feature type="compositionally biased region" description="Acidic residues" evidence="11">
    <location>
        <begin position="683"/>
        <end position="694"/>
    </location>
</feature>
<accession>A0AAD9Z8S2</accession>
<comment type="caution">
    <text evidence="14">The sequence shown here is derived from an EMBL/GenBank/DDBJ whole genome shotgun (WGS) entry which is preliminary data.</text>
</comment>
<gene>
    <name evidence="14" type="ORF">OEA41_006869</name>
</gene>
<reference evidence="14" key="1">
    <citation type="submission" date="2022-11" db="EMBL/GenBank/DDBJ databases">
        <title>Chromosomal genome sequence assembly and mating type (MAT) locus characterization of the leprose asexual lichenized fungus Lepraria neglecta (Nyl.) Erichsen.</title>
        <authorList>
            <person name="Allen J.L."/>
            <person name="Pfeffer B."/>
        </authorList>
    </citation>
    <scope>NUCLEOTIDE SEQUENCE</scope>
    <source>
        <strain evidence="14">Allen 5258</strain>
    </source>
</reference>
<evidence type="ECO:0000256" key="5">
    <source>
        <dbReference type="ARBA" id="ARBA00022927"/>
    </source>
</evidence>
<dbReference type="InterPro" id="IPR010490">
    <property type="entry name" value="COG6"/>
</dbReference>
<dbReference type="InterPro" id="IPR048369">
    <property type="entry name" value="COG6_C"/>
</dbReference>
<dbReference type="AlphaFoldDB" id="A0AAD9Z8S2"/>
<dbReference type="GO" id="GO:0000139">
    <property type="term" value="C:Golgi membrane"/>
    <property type="evidence" value="ECO:0007669"/>
    <property type="project" value="UniProtKB-SubCell"/>
</dbReference>
<feature type="region of interest" description="Disordered" evidence="11">
    <location>
        <begin position="659"/>
        <end position="719"/>
    </location>
</feature>
<dbReference type="Pfam" id="PF20653">
    <property type="entry name" value="COG6_C"/>
    <property type="match status" value="1"/>
</dbReference>
<comment type="subunit">
    <text evidence="10">Component of the conserved oligomeric Golgi complex.</text>
</comment>
<evidence type="ECO:0000313" key="14">
    <source>
        <dbReference type="EMBL" id="KAK3173539.1"/>
    </source>
</evidence>
<dbReference type="EMBL" id="JASNWA010000007">
    <property type="protein sequence ID" value="KAK3173539.1"/>
    <property type="molecule type" value="Genomic_DNA"/>
</dbReference>
<evidence type="ECO:0000256" key="6">
    <source>
        <dbReference type="ARBA" id="ARBA00023034"/>
    </source>
</evidence>
<dbReference type="InterPro" id="IPR048368">
    <property type="entry name" value="COG6_N"/>
</dbReference>
<keyword evidence="6 10" id="KW-0333">Golgi apparatus</keyword>
<keyword evidence="4 10" id="KW-0813">Transport</keyword>
<feature type="domain" description="Conserved Oligomeric Golgi complex subunit 6 C-terminal" evidence="13">
    <location>
        <begin position="199"/>
        <end position="718"/>
    </location>
</feature>
<evidence type="ECO:0000256" key="10">
    <source>
        <dbReference type="RuleBase" id="RU365075"/>
    </source>
</evidence>
<dbReference type="Pfam" id="PF06419">
    <property type="entry name" value="COG6_N"/>
    <property type="match status" value="1"/>
</dbReference>
<comment type="subcellular location">
    <subcellularLocation>
        <location evidence="1 10">Golgi apparatus membrane</location>
        <topology evidence="1 10">Peripheral membrane protein</topology>
    </subcellularLocation>
</comment>
<feature type="compositionally biased region" description="Acidic residues" evidence="11">
    <location>
        <begin position="664"/>
        <end position="676"/>
    </location>
</feature>
<dbReference type="SMART" id="SM01087">
    <property type="entry name" value="COG6"/>
    <property type="match status" value="1"/>
</dbReference>
<evidence type="ECO:0000256" key="8">
    <source>
        <dbReference type="ARBA" id="ARBA00031348"/>
    </source>
</evidence>
<evidence type="ECO:0000259" key="13">
    <source>
        <dbReference type="Pfam" id="PF20653"/>
    </source>
</evidence>
<evidence type="ECO:0000256" key="9">
    <source>
        <dbReference type="ARBA" id="ARBA00043873"/>
    </source>
</evidence>
<evidence type="ECO:0000256" key="2">
    <source>
        <dbReference type="ARBA" id="ARBA00011023"/>
    </source>
</evidence>
<evidence type="ECO:0000256" key="3">
    <source>
        <dbReference type="ARBA" id="ARBA00020973"/>
    </source>
</evidence>
<evidence type="ECO:0000256" key="11">
    <source>
        <dbReference type="SAM" id="MobiDB-lite"/>
    </source>
</evidence>